<dbReference type="SUPFAM" id="SSF52047">
    <property type="entry name" value="RNI-like"/>
    <property type="match status" value="1"/>
</dbReference>
<dbReference type="InterPro" id="IPR032675">
    <property type="entry name" value="LRR_dom_sf"/>
</dbReference>
<gene>
    <name evidence="1" type="ORF">SCP_0402130</name>
</gene>
<name>A0A401GI45_9APHY</name>
<organism evidence="1 2">
    <name type="scientific">Sparassis crispa</name>
    <dbReference type="NCBI Taxonomy" id="139825"/>
    <lineage>
        <taxon>Eukaryota</taxon>
        <taxon>Fungi</taxon>
        <taxon>Dikarya</taxon>
        <taxon>Basidiomycota</taxon>
        <taxon>Agaricomycotina</taxon>
        <taxon>Agaricomycetes</taxon>
        <taxon>Polyporales</taxon>
        <taxon>Sparassidaceae</taxon>
        <taxon>Sparassis</taxon>
    </lineage>
</organism>
<sequence>MSLHLGGTVGLEVTPAKNLPEDIIREIFKCGWSNSAPSMRLQFSLLVASVCRRWRIAALDSSSLWSTLVLIISYDPSLEILALFLSRSHSAPLDIIIITHRRVKNNNRLHREPDITKGIFRLLLPHMGRWKSLSLSALTGASLGYVNSSLRGCANVLEKLRVTYTGPIDFSSPSHPQRAPFHSSFKASNLRELTLQYVVSLPDSPIDELFPALELLSLDKSAPLTLQWREFVQMLARLGHLRVFHLGGGRRHIMDLEEDPGTPPRVTLAALEELSVSDLWHENVNEMFSFFSAPRLAHFSYIDPRDWSDGSEPVIENHLEFFPALRSVTLANSRGEIDVDYDCLSQLVEHFHHVNIRGLEYAPNHVIRAAGDRQIDPTELPLARLISISLRSCLQMYIEELRELVLVRSDPTLAAEYGEDAPTALEEIRIYNDCEIGEEDRAFFTNNLRVFEWLPYAADKERRPSGSVDMVFKPRST</sequence>
<dbReference type="GeneID" id="38778756"/>
<keyword evidence="2" id="KW-1185">Reference proteome</keyword>
<evidence type="ECO:0000313" key="1">
    <source>
        <dbReference type="EMBL" id="GBE81839.1"/>
    </source>
</evidence>
<reference evidence="1 2" key="1">
    <citation type="journal article" date="2018" name="Sci. Rep.">
        <title>Genome sequence of the cauliflower mushroom Sparassis crispa (Hanabiratake) and its association with beneficial usage.</title>
        <authorList>
            <person name="Kiyama R."/>
            <person name="Furutani Y."/>
            <person name="Kawaguchi K."/>
            <person name="Nakanishi T."/>
        </authorList>
    </citation>
    <scope>NUCLEOTIDE SEQUENCE [LARGE SCALE GENOMIC DNA]</scope>
</reference>
<dbReference type="RefSeq" id="XP_027612752.1">
    <property type="nucleotide sequence ID" value="XM_027756951.1"/>
</dbReference>
<dbReference type="OrthoDB" id="2769475at2759"/>
<dbReference type="InParanoid" id="A0A401GI45"/>
<dbReference type="Gene3D" id="1.20.1280.50">
    <property type="match status" value="1"/>
</dbReference>
<dbReference type="Proteomes" id="UP000287166">
    <property type="component" value="Unassembled WGS sequence"/>
</dbReference>
<accession>A0A401GI45</accession>
<dbReference type="EMBL" id="BFAD01000004">
    <property type="protein sequence ID" value="GBE81839.1"/>
    <property type="molecule type" value="Genomic_DNA"/>
</dbReference>
<comment type="caution">
    <text evidence="1">The sequence shown here is derived from an EMBL/GenBank/DDBJ whole genome shotgun (WGS) entry which is preliminary data.</text>
</comment>
<evidence type="ECO:0000313" key="2">
    <source>
        <dbReference type="Proteomes" id="UP000287166"/>
    </source>
</evidence>
<dbReference type="AlphaFoldDB" id="A0A401GI45"/>
<dbReference type="Gene3D" id="3.80.10.10">
    <property type="entry name" value="Ribonuclease Inhibitor"/>
    <property type="match status" value="1"/>
</dbReference>
<proteinExistence type="predicted"/>
<protein>
    <submittedName>
        <fullName evidence="1">Uncharacterized protein</fullName>
    </submittedName>
</protein>